<dbReference type="NCBIfam" id="NF040570">
    <property type="entry name" value="guided_TnpB"/>
    <property type="match status" value="1"/>
</dbReference>
<name>U4TFT3_9LACO</name>
<dbReference type="EMBL" id="KI271639">
    <property type="protein sequence ID" value="ERL63621.1"/>
    <property type="molecule type" value="Genomic_DNA"/>
</dbReference>
<keyword evidence="8" id="KW-1185">Reference proteome</keyword>
<sequence>MNRKRRANHHHYWTKNYRNIVAKLNRAHQHINDLQQDLLNKFCHFLVTTYDVICIEDLNVNGMKMSKKMAKGVQRSLFRRFRTTITYMAAWAGKTVIVADRWFPSTQRCSRCGYVKTKESYGGKMTLAGDAIHHDHDTYRCYACEAVMNRDENAVENLRQYAAGLPPKTGKPSR</sequence>
<evidence type="ECO:0000256" key="1">
    <source>
        <dbReference type="ARBA" id="ARBA00008761"/>
    </source>
</evidence>
<evidence type="ECO:0000256" key="4">
    <source>
        <dbReference type="ARBA" id="ARBA00023172"/>
    </source>
</evidence>
<dbReference type="HOGENOM" id="CLU_032903_9_6_9"/>
<proteinExistence type="inferred from homology"/>
<dbReference type="Proteomes" id="UP000030647">
    <property type="component" value="Unassembled WGS sequence"/>
</dbReference>
<reference evidence="8" key="1">
    <citation type="journal article" date="2013" name="Genome Announc.">
        <title>Whole-Genome Sequencing of Lactobacillus shenzhenensis Strain LY-73T.</title>
        <authorList>
            <person name="Lin Z."/>
            <person name="Liu Z."/>
            <person name="Yang R."/>
            <person name="Zou Y."/>
            <person name="Wan D."/>
            <person name="Chen J."/>
            <person name="Guo M."/>
            <person name="Zhao J."/>
            <person name="Fang C."/>
            <person name="Yang R."/>
            <person name="Liu F."/>
        </authorList>
    </citation>
    <scope>NUCLEOTIDE SEQUENCE [LARGE SCALE GENOMIC DNA]</scope>
    <source>
        <strain evidence="8">LY-73</strain>
    </source>
</reference>
<comment type="similarity">
    <text evidence="1">In the C-terminal section; belongs to the transposase 35 family.</text>
</comment>
<dbReference type="GO" id="GO:0003677">
    <property type="term" value="F:DNA binding"/>
    <property type="evidence" value="ECO:0007669"/>
    <property type="project" value="UniProtKB-KW"/>
</dbReference>
<evidence type="ECO:0000256" key="3">
    <source>
        <dbReference type="ARBA" id="ARBA00023125"/>
    </source>
</evidence>
<dbReference type="InterPro" id="IPR001959">
    <property type="entry name" value="Transposase"/>
</dbReference>
<accession>U4TFT3</accession>
<dbReference type="NCBIfam" id="TIGR01766">
    <property type="entry name" value="IS200/IS605 family accessory protein TnpB-like domain"/>
    <property type="match status" value="1"/>
</dbReference>
<keyword evidence="4" id="KW-0233">DNA recombination</keyword>
<evidence type="ECO:0000313" key="8">
    <source>
        <dbReference type="Proteomes" id="UP000030647"/>
    </source>
</evidence>
<organism evidence="7 8">
    <name type="scientific">Schleiferilactobacillus shenzhenensis LY-73</name>
    <dbReference type="NCBI Taxonomy" id="1231336"/>
    <lineage>
        <taxon>Bacteria</taxon>
        <taxon>Bacillati</taxon>
        <taxon>Bacillota</taxon>
        <taxon>Bacilli</taxon>
        <taxon>Lactobacillales</taxon>
        <taxon>Lactobacillaceae</taxon>
        <taxon>Schleiferilactobacillus</taxon>
    </lineage>
</organism>
<keyword evidence="2" id="KW-0815">Transposition</keyword>
<evidence type="ECO:0000313" key="7">
    <source>
        <dbReference type="EMBL" id="ERL63621.1"/>
    </source>
</evidence>
<dbReference type="eggNOG" id="COG0675">
    <property type="taxonomic scope" value="Bacteria"/>
</dbReference>
<dbReference type="Pfam" id="PF07282">
    <property type="entry name" value="Cas12f1-like_TNB"/>
    <property type="match status" value="1"/>
</dbReference>
<dbReference type="GO" id="GO:0006310">
    <property type="term" value="P:DNA recombination"/>
    <property type="evidence" value="ECO:0007669"/>
    <property type="project" value="UniProtKB-KW"/>
</dbReference>
<keyword evidence="3" id="KW-0238">DNA-binding</keyword>
<protein>
    <recommendedName>
        <fullName evidence="9">Transposase</fullName>
    </recommendedName>
</protein>
<dbReference type="GO" id="GO:0032196">
    <property type="term" value="P:transposition"/>
    <property type="evidence" value="ECO:0007669"/>
    <property type="project" value="UniProtKB-KW"/>
</dbReference>
<dbReference type="Pfam" id="PF01385">
    <property type="entry name" value="OrfB_IS605"/>
    <property type="match status" value="1"/>
</dbReference>
<feature type="domain" description="Probable transposase IS891/IS1136/IS1341" evidence="5">
    <location>
        <begin position="14"/>
        <end position="64"/>
    </location>
</feature>
<evidence type="ECO:0008006" key="9">
    <source>
        <dbReference type="Google" id="ProtNLM"/>
    </source>
</evidence>
<gene>
    <name evidence="7" type="ORF">L248_2682</name>
</gene>
<evidence type="ECO:0000259" key="6">
    <source>
        <dbReference type="Pfam" id="PF07282"/>
    </source>
</evidence>
<feature type="domain" description="Cas12f1-like TNB" evidence="6">
    <location>
        <begin position="78"/>
        <end position="157"/>
    </location>
</feature>
<dbReference type="InterPro" id="IPR010095">
    <property type="entry name" value="Cas12f1-like_TNB"/>
</dbReference>
<evidence type="ECO:0000256" key="2">
    <source>
        <dbReference type="ARBA" id="ARBA00022578"/>
    </source>
</evidence>
<evidence type="ECO:0000259" key="5">
    <source>
        <dbReference type="Pfam" id="PF01385"/>
    </source>
</evidence>
<dbReference type="AlphaFoldDB" id="U4TFT3"/>